<dbReference type="InterPro" id="IPR050440">
    <property type="entry name" value="Laminin/Netrin_ECM"/>
</dbReference>
<dbReference type="RefSeq" id="XP_042560136.1">
    <property type="nucleotide sequence ID" value="XM_042704202.1"/>
</dbReference>
<evidence type="ECO:0000256" key="7">
    <source>
        <dbReference type="ARBA" id="ARBA00023157"/>
    </source>
</evidence>
<dbReference type="GO" id="GO:0005604">
    <property type="term" value="C:basement membrane"/>
    <property type="evidence" value="ECO:0007669"/>
    <property type="project" value="UniProtKB-SubCell"/>
</dbReference>
<feature type="disulfide bond" evidence="10">
    <location>
        <begin position="403"/>
        <end position="412"/>
    </location>
</feature>
<feature type="chain" id="PRO_5035477090" evidence="13">
    <location>
        <begin position="24"/>
        <end position="1570"/>
    </location>
</feature>
<dbReference type="FunFam" id="2.10.25.10:FF:000163">
    <property type="entry name" value="laminin subunit gamma-1"/>
    <property type="match status" value="1"/>
</dbReference>
<dbReference type="FunFam" id="2.10.25.10:FF:000105">
    <property type="entry name" value="laminin subunit gamma-1"/>
    <property type="match status" value="2"/>
</dbReference>
<dbReference type="FunFam" id="2.10.25.10:FF:000188">
    <property type="entry name" value="Laminin subunit gamma 2"/>
    <property type="match status" value="1"/>
</dbReference>
<dbReference type="Pfam" id="PF24973">
    <property type="entry name" value="EGF_LMN_ATRN"/>
    <property type="match status" value="1"/>
</dbReference>
<evidence type="ECO:0000256" key="12">
    <source>
        <dbReference type="SAM" id="MobiDB-lite"/>
    </source>
</evidence>
<feature type="disulfide bond" evidence="10">
    <location>
        <begin position="450"/>
        <end position="459"/>
    </location>
</feature>
<dbReference type="Proteomes" id="UP000515152">
    <property type="component" value="Unplaced"/>
</dbReference>
<keyword evidence="16" id="KW-1185">Reference proteome</keyword>
<feature type="domain" description="Laminin EGF-like" evidence="14">
    <location>
        <begin position="383"/>
        <end position="429"/>
    </location>
</feature>
<dbReference type="CDD" id="cd00055">
    <property type="entry name" value="EGF_Lam"/>
    <property type="match status" value="9"/>
</dbReference>
<dbReference type="InterPro" id="IPR056863">
    <property type="entry name" value="LMN_ATRN_NET-like_EGF"/>
</dbReference>
<dbReference type="PANTHER" id="PTHR10574:SF240">
    <property type="entry name" value="LAMININ SUBUNIT GAMMA-3"/>
    <property type="match status" value="1"/>
</dbReference>
<dbReference type="InterPro" id="IPR008211">
    <property type="entry name" value="Laminin_N"/>
</dbReference>
<comment type="caution">
    <text evidence="10">Lacks conserved residue(s) required for the propagation of feature annotation.</text>
</comment>
<dbReference type="FunFam" id="2.10.25.10:FF:000090">
    <property type="entry name" value="laminin subunit alpha"/>
    <property type="match status" value="1"/>
</dbReference>
<dbReference type="InterPro" id="IPR002049">
    <property type="entry name" value="LE_dom"/>
</dbReference>
<feature type="signal peptide" evidence="13">
    <location>
        <begin position="1"/>
        <end position="23"/>
    </location>
</feature>
<comment type="subcellular location">
    <subcellularLocation>
        <location evidence="2">Secreted</location>
        <location evidence="2">Extracellular space</location>
        <location evidence="2">Extracellular matrix</location>
        <location evidence="2">Basement membrane</location>
    </subcellularLocation>
</comment>
<feature type="domain" description="Laminin EGF-like" evidence="14">
    <location>
        <begin position="624"/>
        <end position="671"/>
    </location>
</feature>
<evidence type="ECO:0000256" key="9">
    <source>
        <dbReference type="ARBA" id="ARBA00023292"/>
    </source>
</evidence>
<keyword evidence="6" id="KW-0272">Extracellular matrix</keyword>
<evidence type="ECO:0000256" key="3">
    <source>
        <dbReference type="ARBA" id="ARBA00022525"/>
    </source>
</evidence>
<dbReference type="PROSITE" id="PS51257">
    <property type="entry name" value="PROKAR_LIPOPROTEIN"/>
    <property type="match status" value="1"/>
</dbReference>
<keyword evidence="8" id="KW-0325">Glycoprotein</keyword>
<evidence type="ECO:0000256" key="5">
    <source>
        <dbReference type="ARBA" id="ARBA00022737"/>
    </source>
</evidence>
<keyword evidence="9 10" id="KW-0424">Laminin EGF-like domain</keyword>
<feature type="disulfide bond" evidence="10">
    <location>
        <begin position="857"/>
        <end position="866"/>
    </location>
</feature>
<protein>
    <submittedName>
        <fullName evidence="17">Laminin subunit gamma-3-like</fullName>
    </submittedName>
</protein>
<feature type="compositionally biased region" description="Basic and acidic residues" evidence="12">
    <location>
        <begin position="1432"/>
        <end position="1442"/>
    </location>
</feature>
<dbReference type="GO" id="GO:0007411">
    <property type="term" value="P:axon guidance"/>
    <property type="evidence" value="ECO:0007669"/>
    <property type="project" value="TreeGrafter"/>
</dbReference>
<feature type="disulfide bond" evidence="10">
    <location>
        <begin position="808"/>
        <end position="817"/>
    </location>
</feature>
<feature type="compositionally biased region" description="Polar residues" evidence="12">
    <location>
        <begin position="1446"/>
        <end position="1457"/>
    </location>
</feature>
<feature type="disulfide bond" evidence="10">
    <location>
        <begin position="751"/>
        <end position="760"/>
    </location>
</feature>
<name>A0A8M1K7Z4_CLUHA</name>
<dbReference type="PROSITE" id="PS01248">
    <property type="entry name" value="EGF_LAM_1"/>
    <property type="match status" value="3"/>
</dbReference>
<dbReference type="SMART" id="SM00136">
    <property type="entry name" value="LamNT"/>
    <property type="match status" value="1"/>
</dbReference>
<feature type="disulfide bond" evidence="10">
    <location>
        <begin position="641"/>
        <end position="650"/>
    </location>
</feature>
<evidence type="ECO:0000256" key="6">
    <source>
        <dbReference type="ARBA" id="ARBA00022869"/>
    </source>
</evidence>
<dbReference type="FunFam" id="2.10.25.10:FF:000051">
    <property type="entry name" value="Laminin subunit alpha 4"/>
    <property type="match status" value="1"/>
</dbReference>
<feature type="disulfide bond" evidence="10">
    <location>
        <begin position="838"/>
        <end position="855"/>
    </location>
</feature>
<proteinExistence type="predicted"/>
<dbReference type="Pfam" id="PF00055">
    <property type="entry name" value="Laminin_N"/>
    <property type="match status" value="1"/>
</dbReference>
<keyword evidence="4 13" id="KW-0732">Signal</keyword>
<organism evidence="16 17">
    <name type="scientific">Clupea harengus</name>
    <name type="common">Atlantic herring</name>
    <dbReference type="NCBI Taxonomy" id="7950"/>
    <lineage>
        <taxon>Eukaryota</taxon>
        <taxon>Metazoa</taxon>
        <taxon>Chordata</taxon>
        <taxon>Craniata</taxon>
        <taxon>Vertebrata</taxon>
        <taxon>Euteleostomi</taxon>
        <taxon>Actinopterygii</taxon>
        <taxon>Neopterygii</taxon>
        <taxon>Teleostei</taxon>
        <taxon>Clupei</taxon>
        <taxon>Clupeiformes</taxon>
        <taxon>Clupeoidei</taxon>
        <taxon>Clupeidae</taxon>
        <taxon>Clupea</taxon>
    </lineage>
</organism>
<dbReference type="PROSITE" id="PS50027">
    <property type="entry name" value="EGF_LAM_2"/>
    <property type="match status" value="7"/>
</dbReference>
<dbReference type="PROSITE" id="PS51117">
    <property type="entry name" value="LAMININ_NTER"/>
    <property type="match status" value="1"/>
</dbReference>
<dbReference type="InterPro" id="IPR000742">
    <property type="entry name" value="EGF"/>
</dbReference>
<feature type="coiled-coil region" evidence="11">
    <location>
        <begin position="936"/>
        <end position="963"/>
    </location>
</feature>
<dbReference type="GO" id="GO:0005576">
    <property type="term" value="C:extracellular region"/>
    <property type="evidence" value="ECO:0007669"/>
    <property type="project" value="UniProtKB-ARBA"/>
</dbReference>
<evidence type="ECO:0000259" key="14">
    <source>
        <dbReference type="PROSITE" id="PS50027"/>
    </source>
</evidence>
<feature type="disulfide bond" evidence="10">
    <location>
        <begin position="383"/>
        <end position="395"/>
    </location>
</feature>
<feature type="domain" description="Laminin EGF-like" evidence="14">
    <location>
        <begin position="836"/>
        <end position="883"/>
    </location>
</feature>
<feature type="compositionally biased region" description="Low complexity" evidence="12">
    <location>
        <begin position="1410"/>
        <end position="1423"/>
    </location>
</feature>
<evidence type="ECO:0000256" key="1">
    <source>
        <dbReference type="ARBA" id="ARBA00002418"/>
    </source>
</evidence>
<accession>A0A8M1K7Z4</accession>
<dbReference type="FunFam" id="2.10.25.10:FF:000074">
    <property type="entry name" value="Laminin subunit alpha"/>
    <property type="match status" value="1"/>
</dbReference>
<feature type="domain" description="Laminin EGF-like" evidence="14">
    <location>
        <begin position="785"/>
        <end position="835"/>
    </location>
</feature>
<feature type="coiled-coil region" evidence="11">
    <location>
        <begin position="1534"/>
        <end position="1561"/>
    </location>
</feature>
<dbReference type="OrthoDB" id="430826at2759"/>
<sequence length="1570" mass="173814">MDSRRSSSFLLLLFSSCPLVAMAAMDACYDDEGLPSRCMPKFENAAFNRTIMASNTCGSPPEDYCMQTGSTRFCHNCNMSDPARHHNATYLTDFHSDEEPSWWQSQSMFYGVQHPNSVNLTLHLGKAFEITYVRLKFYTSRPESFAIYKRSEEGGAWQPYQFYSGSCRKTYGRNSRGFIRPGGDERTAHCTDEFSDISPLTGGNVAFSTLEGRPSAYNFDQSPVLQDWVTATDLLISLDRLNTFGDEFFKDAKVLRSYFYAISDFTVGGRCKCNGHGSECVIGDVGKLECVCEHNTDGADCQLCGPFHQDRPWARATADSANECVQCNCSGHADTCVFDAEQYRSTGSGGRCVGCRDHTAGPHCGRCELNFYRPSPQQQCRNCSCNAMGSVSLQCDTEGVCVCREHVTGLKCDACEPGFHSLSPAGCRVCECDTRGSVGVCSAEDGRCHCKNNVEGHNCDRCRPGTFNIQEEDTEGCQPCFCFGHSLVCSSSNQHTPINITSDFLDDADGWTGRFLKRSGLCSAVEGGEVYLLPTVTMTWATTPHQQTRLEGHAKHLCYYTAPGERRFCWVLSWSGGGLESALASWVEVCQCPAGFSGRHCELCAQGFTREEPGGGPYARCVPCNCNGHGDCHPETGVCTCTGFTTGPTCERCLDSYYGNALFGSSRDCQPCPCPDRTSCAQLPDTGDVVCTNCPSGQRGTRCEMCEDGFHGDPLGRSGVVRPCVRCECNSNVDPNAVGVCDYITGRCLKCLGHTTGEHCERCQPGYYGNATDLVRSPSQKCKPCSCNPAGSAGPAHECHPILGICRCLRDVTGRDCSQCEPGFFNLRPGLGCERCNCNPVGSSSPACHPITGQCVCRVGVQGMPCDSCRLGFFGFSSRGCRACNCDPMGSVSMQCHGNGTCPCRQGFVGYKCDKCELNYFQNRDTHQCEECPVCYSLIRDQAAKLKARMQALEKVLSRYDCRNAPRAHVYHNHVHQHHVHQQRGNQHPGHQQNEDEYEQYQLWRNNLVREHRDEDYLPNSLEDFLAIQEAREAFIRQFTQLETSAQTLELHLRSVAMVMNCSLREEEGGMEREEERERQKNERRTTKECVPLMETYAAVRGVQAQLEQATHDLGNMVIPFSIPKGPNEWNAAVNESHILTESHVEAANRMESMAAEALRVSNQTYTLLLKLLEDNSTQVYIQGLTQRLSDMQQLKRNLSSQVNQSLEAYLTLTEQQDEAAAILKNLSTNASSLSLPLTESSPNTNQTNETAKDELFLTQVLSLQNRTLELDVLLQSKEELLNKTREELETGIKEGQKNIKTIQEFQQLTDLAEGLKVASLSSVVKAKEVESEASSLRRNLEGMQKEWPRKQAQTKAAVRKARVVEERVLTEAKKKTKIAERVVQAAVKNATQANITATQAEDTANTVSKNAKATRTQTKQTKSVSAQLRSSVEETEQRLSEQEDSVTQMLSQTQTEEPGASLGTVLEKMESAKLQLESYTHTLAVLLSKLEEDSSLDKFDLILNETATRLLILKGSVESSALSGKIQTLRTASQEQKSQVARMDQDLQEIREERASLQDIVLNLPKSCP</sequence>
<reference evidence="17" key="1">
    <citation type="submission" date="2025-08" db="UniProtKB">
        <authorList>
            <consortium name="RefSeq"/>
        </authorList>
    </citation>
    <scope>IDENTIFICATION</scope>
</reference>
<comment type="function">
    <text evidence="1">Binding to cells via a high affinity receptor, laminin is thought to mediate the attachment, migration and organization of cells into tissues during embryonic development by interacting with other extracellular matrix components.</text>
</comment>
<evidence type="ECO:0000256" key="13">
    <source>
        <dbReference type="SAM" id="SignalP"/>
    </source>
</evidence>
<keyword evidence="7 10" id="KW-1015">Disulfide bond</keyword>
<evidence type="ECO:0000259" key="15">
    <source>
        <dbReference type="PROSITE" id="PS51117"/>
    </source>
</evidence>
<keyword evidence="6" id="KW-0084">Basement membrane</keyword>
<dbReference type="GO" id="GO:0009888">
    <property type="term" value="P:tissue development"/>
    <property type="evidence" value="ECO:0007669"/>
    <property type="project" value="TreeGrafter"/>
</dbReference>
<feature type="disulfide bond" evidence="10">
    <location>
        <begin position="884"/>
        <end position="896"/>
    </location>
</feature>
<feature type="domain" description="Laminin EGF-like" evidence="14">
    <location>
        <begin position="727"/>
        <end position="784"/>
    </location>
</feature>
<dbReference type="Pfam" id="PF00053">
    <property type="entry name" value="EGF_laminin"/>
    <property type="match status" value="10"/>
</dbReference>
<dbReference type="GeneID" id="105888845"/>
<evidence type="ECO:0000313" key="17">
    <source>
        <dbReference type="RefSeq" id="XP_042560136.1"/>
    </source>
</evidence>
<feature type="region of interest" description="Disordered" evidence="12">
    <location>
        <begin position="1407"/>
        <end position="1459"/>
    </location>
</feature>
<dbReference type="PROSITE" id="PS00022">
    <property type="entry name" value="EGF_1"/>
    <property type="match status" value="1"/>
</dbReference>
<evidence type="ECO:0000256" key="10">
    <source>
        <dbReference type="PROSITE-ProRule" id="PRU00460"/>
    </source>
</evidence>
<dbReference type="KEGG" id="char:105888845"/>
<evidence type="ECO:0000256" key="8">
    <source>
        <dbReference type="ARBA" id="ARBA00023180"/>
    </source>
</evidence>
<feature type="domain" description="Laminin N-terminal" evidence="15">
    <location>
        <begin position="34"/>
        <end position="270"/>
    </location>
</feature>
<keyword evidence="5" id="KW-0677">Repeat</keyword>
<feature type="disulfide bond" evidence="10">
    <location>
        <begin position="836"/>
        <end position="848"/>
    </location>
</feature>
<dbReference type="SMART" id="SM00181">
    <property type="entry name" value="EGF"/>
    <property type="match status" value="7"/>
</dbReference>
<keyword evidence="11" id="KW-0175">Coiled coil</keyword>
<dbReference type="FunFam" id="2.60.120.260:FF:000018">
    <property type="entry name" value="Laminin subunit gamma 1"/>
    <property type="match status" value="1"/>
</dbReference>
<gene>
    <name evidence="17" type="primary">LOC105888845</name>
</gene>
<dbReference type="PANTHER" id="PTHR10574">
    <property type="entry name" value="NETRIN/LAMININ-RELATED"/>
    <property type="match status" value="1"/>
</dbReference>
<feature type="disulfide bond" evidence="10">
    <location>
        <begin position="904"/>
        <end position="913"/>
    </location>
</feature>
<evidence type="ECO:0000313" key="16">
    <source>
        <dbReference type="Proteomes" id="UP000515152"/>
    </source>
</evidence>
<dbReference type="FunFam" id="2.10.25.10:FF:000166">
    <property type="entry name" value="laminin subunit gamma-1"/>
    <property type="match status" value="1"/>
</dbReference>
<evidence type="ECO:0000256" key="11">
    <source>
        <dbReference type="SAM" id="Coils"/>
    </source>
</evidence>
<evidence type="ECO:0000256" key="4">
    <source>
        <dbReference type="ARBA" id="ARBA00022729"/>
    </source>
</evidence>
<keyword evidence="3" id="KW-0964">Secreted</keyword>
<feature type="domain" description="Laminin EGF-like" evidence="14">
    <location>
        <begin position="430"/>
        <end position="479"/>
    </location>
</feature>
<dbReference type="FunFam" id="2.10.25.10:FF:000067">
    <property type="entry name" value="Laminin subunit gamma 1"/>
    <property type="match status" value="1"/>
</dbReference>
<dbReference type="GO" id="GO:0009887">
    <property type="term" value="P:animal organ morphogenesis"/>
    <property type="evidence" value="ECO:0007669"/>
    <property type="project" value="TreeGrafter"/>
</dbReference>
<dbReference type="SMART" id="SM00180">
    <property type="entry name" value="EGF_Lam"/>
    <property type="match status" value="11"/>
</dbReference>
<evidence type="ECO:0000256" key="2">
    <source>
        <dbReference type="ARBA" id="ARBA00004302"/>
    </source>
</evidence>
<feature type="domain" description="Laminin EGF-like" evidence="14">
    <location>
        <begin position="884"/>
        <end position="931"/>
    </location>
</feature>